<evidence type="ECO:0000256" key="10">
    <source>
        <dbReference type="SAM" id="Phobius"/>
    </source>
</evidence>
<evidence type="ECO:0000256" key="3">
    <source>
        <dbReference type="ARBA" id="ARBA00022729"/>
    </source>
</evidence>
<dbReference type="SMART" id="SM00220">
    <property type="entry name" value="S_TKc"/>
    <property type="match status" value="1"/>
</dbReference>
<proteinExistence type="predicted"/>
<keyword evidence="10" id="KW-0472">Membrane</keyword>
<dbReference type="SUPFAM" id="SSF56112">
    <property type="entry name" value="Protein kinase-like (PK-like)"/>
    <property type="match status" value="1"/>
</dbReference>
<dbReference type="FunFam" id="3.30.200.20:FF:000178">
    <property type="entry name" value="serine/threonine-protein kinase PBS1-like"/>
    <property type="match status" value="1"/>
</dbReference>
<dbReference type="PROSITE" id="PS50011">
    <property type="entry name" value="PROTEIN_KINASE_DOM"/>
    <property type="match status" value="1"/>
</dbReference>
<gene>
    <name evidence="13" type="ORF">F3Y22_tig00116973pilonHSYRG00050</name>
</gene>
<dbReference type="InterPro" id="IPR017441">
    <property type="entry name" value="Protein_kinase_ATP_BS"/>
</dbReference>
<dbReference type="PANTHER" id="PTHR47976:SF1">
    <property type="entry name" value="G-TYPE LECTIN S-RECEPTOR-LIKE SERINE_THREONINE-PROTEIN KINASE SD2-5"/>
    <property type="match status" value="1"/>
</dbReference>
<sequence length="633" mass="69422">MANDRIIGSIEPGFQVSQMNWIDNNGLFLVSNSSEFGFGLPLPPMSQDMFVFQNNGDVLLQKGQTVVWTTDTGDQGVSAMVLMDSGNLVLQRNDDKVIWESFAHPLDTLVSNQEFKQGMRLISNLSPSNLTYILEIKQGDMVLSAGYSNPQPYWSMGKDARRNIDKSGGVVTLASIYENSWKFFDENKVLLWEFRISDSIDVNVTDTWIAVLGSDGFISLFNLNSGESSSTKKVPSDPCGTPEACMPYFVCSGSLAGNTKCQCPLGLGSSACKTGVASRCGNGKDAVGLVDAGTGLDYFALGYVPPSSKTDLNGCKASRLSNCHCVAVFYDNNLRNCFIFDDVGSFRSSKNKSDLVAFVKMSEIGGGDRRGKRGFPYVVIIVIPALIFIFGLLFVSLRCYKRKKTMLESPGETSEEDTFLESLAGMPTRFTYNDLQIATNNFSMKLGQGGFGSVYRGTLPDGTQLAVKKLEGIGQGTKEFRAEVGIIGSIHHLHLIRLKGFCAEGSYRVLVYEYMANGSLDKWIFGRNGEPLLDRGTRINIAVGTAKGLAYLHEDCDAKIVHCDIKPENILLDDNFLAKVSDFGLAKLMTREQSHVFTTLRGTRVGGPSPRLTRSLRIPYTRNRSGLLVVLLF</sequence>
<keyword evidence="8" id="KW-0325">Glycoprotein</keyword>
<dbReference type="SUPFAM" id="SSF51110">
    <property type="entry name" value="alpha-D-mannose-specific plant lectins"/>
    <property type="match status" value="1"/>
</dbReference>
<dbReference type="GO" id="GO:0005524">
    <property type="term" value="F:ATP binding"/>
    <property type="evidence" value="ECO:0007669"/>
    <property type="project" value="UniProtKB-UniRule"/>
</dbReference>
<dbReference type="InterPro" id="IPR011047">
    <property type="entry name" value="Quinoprotein_ADH-like_sf"/>
</dbReference>
<evidence type="ECO:0000256" key="1">
    <source>
        <dbReference type="ARBA" id="ARBA00022536"/>
    </source>
</evidence>
<reference evidence="13" key="1">
    <citation type="submission" date="2019-09" db="EMBL/GenBank/DDBJ databases">
        <title>Draft genome information of white flower Hibiscus syriacus.</title>
        <authorList>
            <person name="Kim Y.-M."/>
        </authorList>
    </citation>
    <scope>NUCLEOTIDE SEQUENCE [LARGE SCALE GENOMIC DNA]</scope>
    <source>
        <strain evidence="13">YM2019G1</strain>
    </source>
</reference>
<keyword evidence="2" id="KW-0808">Transferase</keyword>
<dbReference type="InterPro" id="IPR051343">
    <property type="entry name" value="G-type_lectin_kinases/EP1-like"/>
</dbReference>
<dbReference type="InterPro" id="IPR000719">
    <property type="entry name" value="Prot_kinase_dom"/>
</dbReference>
<accession>A0A6A2XVT1</accession>
<organism evidence="13 14">
    <name type="scientific">Hibiscus syriacus</name>
    <name type="common">Rose of Sharon</name>
    <dbReference type="NCBI Taxonomy" id="106335"/>
    <lineage>
        <taxon>Eukaryota</taxon>
        <taxon>Viridiplantae</taxon>
        <taxon>Streptophyta</taxon>
        <taxon>Embryophyta</taxon>
        <taxon>Tracheophyta</taxon>
        <taxon>Spermatophyta</taxon>
        <taxon>Magnoliopsida</taxon>
        <taxon>eudicotyledons</taxon>
        <taxon>Gunneridae</taxon>
        <taxon>Pentapetalae</taxon>
        <taxon>rosids</taxon>
        <taxon>malvids</taxon>
        <taxon>Malvales</taxon>
        <taxon>Malvaceae</taxon>
        <taxon>Malvoideae</taxon>
        <taxon>Hibiscus</taxon>
    </lineage>
</organism>
<dbReference type="Gene3D" id="2.90.10.10">
    <property type="entry name" value="Bulb-type lectin domain"/>
    <property type="match status" value="1"/>
</dbReference>
<evidence type="ECO:0000256" key="6">
    <source>
        <dbReference type="ARBA" id="ARBA00022840"/>
    </source>
</evidence>
<dbReference type="InterPro" id="IPR001480">
    <property type="entry name" value="Bulb-type_lectin_dom"/>
</dbReference>
<evidence type="ECO:0000256" key="7">
    <source>
        <dbReference type="ARBA" id="ARBA00023157"/>
    </source>
</evidence>
<dbReference type="InterPro" id="IPR011009">
    <property type="entry name" value="Kinase-like_dom_sf"/>
</dbReference>
<name>A0A6A2XVT1_HIBSY</name>
<dbReference type="PROSITE" id="PS00107">
    <property type="entry name" value="PROTEIN_KINASE_ATP"/>
    <property type="match status" value="1"/>
</dbReference>
<keyword evidence="4 9" id="KW-0547">Nucleotide-binding</keyword>
<dbReference type="Gene3D" id="3.30.200.20">
    <property type="entry name" value="Phosphorylase Kinase, domain 1"/>
    <property type="match status" value="1"/>
</dbReference>
<dbReference type="GO" id="GO:0004672">
    <property type="term" value="F:protein kinase activity"/>
    <property type="evidence" value="ECO:0007669"/>
    <property type="project" value="InterPro"/>
</dbReference>
<dbReference type="PROSITE" id="PS00108">
    <property type="entry name" value="PROTEIN_KINASE_ST"/>
    <property type="match status" value="1"/>
</dbReference>
<protein>
    <submittedName>
        <fullName evidence="13">G-type lectin S-receptor-like serine/threonine-protein kinase SD2-5</fullName>
    </submittedName>
</protein>
<dbReference type="SUPFAM" id="SSF50998">
    <property type="entry name" value="Quinoprotein alcohol dehydrogenase-like"/>
    <property type="match status" value="1"/>
</dbReference>
<evidence type="ECO:0000256" key="9">
    <source>
        <dbReference type="PROSITE-ProRule" id="PRU10141"/>
    </source>
</evidence>
<keyword evidence="1" id="KW-0245">EGF-like domain</keyword>
<dbReference type="Pfam" id="PF00069">
    <property type="entry name" value="Pkinase"/>
    <property type="match status" value="1"/>
</dbReference>
<dbReference type="Proteomes" id="UP000436088">
    <property type="component" value="Unassembled WGS sequence"/>
</dbReference>
<evidence type="ECO:0000313" key="13">
    <source>
        <dbReference type="EMBL" id="KAE8658254.1"/>
    </source>
</evidence>
<comment type="caution">
    <text evidence="13">The sequence shown here is derived from an EMBL/GenBank/DDBJ whole genome shotgun (WGS) entry which is preliminary data.</text>
</comment>
<dbReference type="FunFam" id="1.10.510.10:FF:001424">
    <property type="entry name" value="Protein kinase superfamily protein"/>
    <property type="match status" value="1"/>
</dbReference>
<dbReference type="Pfam" id="PF01453">
    <property type="entry name" value="B_lectin"/>
    <property type="match status" value="1"/>
</dbReference>
<dbReference type="Gene3D" id="1.10.510.10">
    <property type="entry name" value="Transferase(Phosphotransferase) domain 1"/>
    <property type="match status" value="1"/>
</dbReference>
<feature type="binding site" evidence="9">
    <location>
        <position position="469"/>
    </location>
    <ligand>
        <name>ATP</name>
        <dbReference type="ChEBI" id="CHEBI:30616"/>
    </ligand>
</feature>
<dbReference type="EMBL" id="VEPZ02001746">
    <property type="protein sequence ID" value="KAE8658254.1"/>
    <property type="molecule type" value="Genomic_DNA"/>
</dbReference>
<keyword evidence="6 9" id="KW-0067">ATP-binding</keyword>
<evidence type="ECO:0000256" key="2">
    <source>
        <dbReference type="ARBA" id="ARBA00022679"/>
    </source>
</evidence>
<dbReference type="InterPro" id="IPR036426">
    <property type="entry name" value="Bulb-type_lectin_dom_sf"/>
</dbReference>
<evidence type="ECO:0000256" key="8">
    <source>
        <dbReference type="ARBA" id="ARBA00023180"/>
    </source>
</evidence>
<keyword evidence="5" id="KW-0418">Kinase</keyword>
<dbReference type="PROSITE" id="PS50927">
    <property type="entry name" value="BULB_LECTIN"/>
    <property type="match status" value="1"/>
</dbReference>
<dbReference type="InterPro" id="IPR008271">
    <property type="entry name" value="Ser/Thr_kinase_AS"/>
</dbReference>
<evidence type="ECO:0000259" key="11">
    <source>
        <dbReference type="PROSITE" id="PS50011"/>
    </source>
</evidence>
<feature type="transmembrane region" description="Helical" evidence="10">
    <location>
        <begin position="375"/>
        <end position="397"/>
    </location>
</feature>
<evidence type="ECO:0000259" key="12">
    <source>
        <dbReference type="PROSITE" id="PS50927"/>
    </source>
</evidence>
<evidence type="ECO:0000313" key="14">
    <source>
        <dbReference type="Proteomes" id="UP000436088"/>
    </source>
</evidence>
<feature type="domain" description="Bulb-type lectin" evidence="12">
    <location>
        <begin position="1"/>
        <end position="103"/>
    </location>
</feature>
<dbReference type="AlphaFoldDB" id="A0A6A2XVT1"/>
<keyword evidence="7" id="KW-1015">Disulfide bond</keyword>
<feature type="domain" description="Protein kinase" evidence="11">
    <location>
        <begin position="440"/>
        <end position="633"/>
    </location>
</feature>
<dbReference type="GO" id="GO:0030246">
    <property type="term" value="F:carbohydrate binding"/>
    <property type="evidence" value="ECO:0007669"/>
    <property type="project" value="UniProtKB-KW"/>
</dbReference>
<keyword evidence="10" id="KW-0812">Transmembrane</keyword>
<evidence type="ECO:0000256" key="4">
    <source>
        <dbReference type="ARBA" id="ARBA00022741"/>
    </source>
</evidence>
<dbReference type="SMART" id="SM00108">
    <property type="entry name" value="B_lectin"/>
    <property type="match status" value="1"/>
</dbReference>
<dbReference type="PANTHER" id="PTHR47976">
    <property type="entry name" value="G-TYPE LECTIN S-RECEPTOR-LIKE SERINE/THREONINE-PROTEIN KINASE SD2-5"/>
    <property type="match status" value="1"/>
</dbReference>
<keyword evidence="3" id="KW-0732">Signal</keyword>
<evidence type="ECO:0000256" key="5">
    <source>
        <dbReference type="ARBA" id="ARBA00022777"/>
    </source>
</evidence>
<keyword evidence="10" id="KW-1133">Transmembrane helix</keyword>
<keyword evidence="14" id="KW-1185">Reference proteome</keyword>